<protein>
    <submittedName>
        <fullName evidence="7">Glucokinase</fullName>
    </submittedName>
</protein>
<dbReference type="GO" id="GO:0005524">
    <property type="term" value="F:ATP binding"/>
    <property type="evidence" value="ECO:0007669"/>
    <property type="project" value="UniProtKB-KW"/>
</dbReference>
<dbReference type="GO" id="GO:0006096">
    <property type="term" value="P:glycolytic process"/>
    <property type="evidence" value="ECO:0007669"/>
    <property type="project" value="InterPro"/>
</dbReference>
<proteinExistence type="inferred from homology"/>
<dbReference type="GO" id="GO:0005536">
    <property type="term" value="F:D-glucose binding"/>
    <property type="evidence" value="ECO:0007669"/>
    <property type="project" value="InterPro"/>
</dbReference>
<dbReference type="PANTHER" id="PTHR47690:SF1">
    <property type="entry name" value="GLUCOKINASE"/>
    <property type="match status" value="1"/>
</dbReference>
<keyword evidence="6" id="KW-0812">Transmembrane</keyword>
<dbReference type="SUPFAM" id="SSF53067">
    <property type="entry name" value="Actin-like ATPase domain"/>
    <property type="match status" value="1"/>
</dbReference>
<evidence type="ECO:0000313" key="7">
    <source>
        <dbReference type="EMBL" id="SFK28845.1"/>
    </source>
</evidence>
<name>A0A1I3YAK0_9GAMM</name>
<keyword evidence="6" id="KW-1133">Transmembrane helix</keyword>
<gene>
    <name evidence="7" type="ORF">SAMN05192579_101402</name>
</gene>
<dbReference type="InterPro" id="IPR043129">
    <property type="entry name" value="ATPase_NBD"/>
</dbReference>
<organism evidence="7 8">
    <name type="scientific">Rhodanobacter glycinis</name>
    <dbReference type="NCBI Taxonomy" id="582702"/>
    <lineage>
        <taxon>Bacteria</taxon>
        <taxon>Pseudomonadati</taxon>
        <taxon>Pseudomonadota</taxon>
        <taxon>Gammaproteobacteria</taxon>
        <taxon>Lysobacterales</taxon>
        <taxon>Rhodanobacteraceae</taxon>
        <taxon>Rhodanobacter</taxon>
    </lineage>
</organism>
<dbReference type="AlphaFoldDB" id="A0A1I3YAK0"/>
<dbReference type="InterPro" id="IPR003836">
    <property type="entry name" value="Glucokinase"/>
</dbReference>
<evidence type="ECO:0000256" key="6">
    <source>
        <dbReference type="SAM" id="Phobius"/>
    </source>
</evidence>
<reference evidence="8" key="1">
    <citation type="submission" date="2016-10" db="EMBL/GenBank/DDBJ databases">
        <authorList>
            <person name="Varghese N."/>
            <person name="Submissions S."/>
        </authorList>
    </citation>
    <scope>NUCLEOTIDE SEQUENCE [LARGE SCALE GENOMIC DNA]</scope>
    <source>
        <strain evidence="8">MO64</strain>
    </source>
</reference>
<dbReference type="GO" id="GO:0005829">
    <property type="term" value="C:cytosol"/>
    <property type="evidence" value="ECO:0007669"/>
    <property type="project" value="TreeGrafter"/>
</dbReference>
<feature type="transmembrane region" description="Helical" evidence="6">
    <location>
        <begin position="292"/>
        <end position="316"/>
    </location>
</feature>
<evidence type="ECO:0000256" key="4">
    <source>
        <dbReference type="ARBA" id="ARBA00022840"/>
    </source>
</evidence>
<evidence type="ECO:0000313" key="8">
    <source>
        <dbReference type="Proteomes" id="UP000198725"/>
    </source>
</evidence>
<dbReference type="Proteomes" id="UP000198725">
    <property type="component" value="Unassembled WGS sequence"/>
</dbReference>
<sequence length="378" mass="39470">MTLCKLTPVTMNPKLVPVPVRGGMVNAAIDPLDRPASVLTLPFLAADVGGTYARVALLQASPDSGQALHVLAYRKFACADFRGLAELLQTFIENDARTLVRHCVLACAGQVMGDEVLNDNFAWPIRLSALRQATALDDIAVLNDFEALGYALDHPSAGNARLLCGPDSQPDGPTLVIGPGTGLGAAVRLPASAGGHVLTTEAGQTDFAPHSIREREVLAHLAPDGGYVAYERIVSGPGLLILYAVLCALLGEAPRLASPEAITAAAAACSDAQAVEAVEIFCAALGSFAGSLAMTFMATGGVYLAGGFLYSMFTLLERSAFEQRFLHGRSVRALLSQVPVRVTEHGRNGVLGAARWYLRRSVAGDTKPGRAAADGVPG</sequence>
<dbReference type="Pfam" id="PF02685">
    <property type="entry name" value="Glucokinase"/>
    <property type="match status" value="1"/>
</dbReference>
<dbReference type="EMBL" id="FOSR01000001">
    <property type="protein sequence ID" value="SFK28845.1"/>
    <property type="molecule type" value="Genomic_DNA"/>
</dbReference>
<accession>A0A1I3YAK0</accession>
<comment type="similarity">
    <text evidence="5">Belongs to the bacterial glucokinase family.</text>
</comment>
<keyword evidence="6" id="KW-0472">Membrane</keyword>
<dbReference type="InterPro" id="IPR050201">
    <property type="entry name" value="Bacterial_glucokinase"/>
</dbReference>
<keyword evidence="8" id="KW-1185">Reference proteome</keyword>
<keyword evidence="2" id="KW-0547">Nucleotide-binding</keyword>
<dbReference type="GO" id="GO:0004340">
    <property type="term" value="F:glucokinase activity"/>
    <property type="evidence" value="ECO:0007669"/>
    <property type="project" value="InterPro"/>
</dbReference>
<evidence type="ECO:0000256" key="5">
    <source>
        <dbReference type="RuleBase" id="RU004046"/>
    </source>
</evidence>
<dbReference type="Gene3D" id="3.30.420.40">
    <property type="match status" value="1"/>
</dbReference>
<dbReference type="CDD" id="cd24008">
    <property type="entry name" value="ASKHA_NBD_GLK"/>
    <property type="match status" value="1"/>
</dbReference>
<evidence type="ECO:0000256" key="1">
    <source>
        <dbReference type="ARBA" id="ARBA00022679"/>
    </source>
</evidence>
<evidence type="ECO:0000256" key="3">
    <source>
        <dbReference type="ARBA" id="ARBA00022777"/>
    </source>
</evidence>
<keyword evidence="4" id="KW-0067">ATP-binding</keyword>
<keyword evidence="1" id="KW-0808">Transferase</keyword>
<dbReference type="NCBIfam" id="NF009073">
    <property type="entry name" value="PRK12408.1"/>
    <property type="match status" value="1"/>
</dbReference>
<dbReference type="Gene3D" id="3.40.367.20">
    <property type="match status" value="1"/>
</dbReference>
<keyword evidence="3 7" id="KW-0418">Kinase</keyword>
<evidence type="ECO:0000256" key="2">
    <source>
        <dbReference type="ARBA" id="ARBA00022741"/>
    </source>
</evidence>
<dbReference type="PANTHER" id="PTHR47690">
    <property type="entry name" value="GLUCOKINASE"/>
    <property type="match status" value="1"/>
</dbReference>